<gene>
    <name evidence="2" type="ORF">ECPE_LOCUS15451</name>
</gene>
<evidence type="ECO:0000313" key="2">
    <source>
        <dbReference type="EMBL" id="VDP92723.1"/>
    </source>
</evidence>
<name>A0A3P8L7H7_9TREM</name>
<dbReference type="Proteomes" id="UP000272942">
    <property type="component" value="Unassembled WGS sequence"/>
</dbReference>
<evidence type="ECO:0000313" key="3">
    <source>
        <dbReference type="Proteomes" id="UP000272942"/>
    </source>
</evidence>
<keyword evidence="3" id="KW-1185">Reference proteome</keyword>
<feature type="region of interest" description="Disordered" evidence="1">
    <location>
        <begin position="1"/>
        <end position="20"/>
    </location>
</feature>
<dbReference type="EMBL" id="UZAN01060601">
    <property type="protein sequence ID" value="VDP92723.1"/>
    <property type="molecule type" value="Genomic_DNA"/>
</dbReference>
<organism evidence="2 3">
    <name type="scientific">Echinostoma caproni</name>
    <dbReference type="NCBI Taxonomy" id="27848"/>
    <lineage>
        <taxon>Eukaryota</taxon>
        <taxon>Metazoa</taxon>
        <taxon>Spiralia</taxon>
        <taxon>Lophotrochozoa</taxon>
        <taxon>Platyhelminthes</taxon>
        <taxon>Trematoda</taxon>
        <taxon>Digenea</taxon>
        <taxon>Plagiorchiida</taxon>
        <taxon>Echinostomata</taxon>
        <taxon>Echinostomatoidea</taxon>
        <taxon>Echinostomatidae</taxon>
        <taxon>Echinostoma</taxon>
    </lineage>
</organism>
<protein>
    <submittedName>
        <fullName evidence="2">Uncharacterized protein</fullName>
    </submittedName>
</protein>
<reference evidence="2 3" key="1">
    <citation type="submission" date="2018-11" db="EMBL/GenBank/DDBJ databases">
        <authorList>
            <consortium name="Pathogen Informatics"/>
        </authorList>
    </citation>
    <scope>NUCLEOTIDE SEQUENCE [LARGE SCALE GENOMIC DNA]</scope>
    <source>
        <strain evidence="2 3">Egypt</strain>
    </source>
</reference>
<accession>A0A3P8L7H7</accession>
<sequence>MSGDPRSDTPSPNKFTVDKRFYSSLQMNRSKSSQVKEMSRDLSSPRLGALAESVVGSQLRRDSFRNRSNSCTPVGSTMDLQPALVSREHKLFSPSDRLATESALSVAEILDQMIWGLWEYDSAHGQPGHSLFTLLRSPFNYLIPYRKRNDNSEFPSYLFEDSPELFAAATYHLLSLCASSRVQVRADAIITLYLLMRNHFVLTKGSTPSAI</sequence>
<dbReference type="AlphaFoldDB" id="A0A3P8L7H7"/>
<proteinExistence type="predicted"/>
<evidence type="ECO:0000256" key="1">
    <source>
        <dbReference type="SAM" id="MobiDB-lite"/>
    </source>
</evidence>